<dbReference type="SUPFAM" id="SSF48334">
    <property type="entry name" value="DNA repair protein MutS, domain III"/>
    <property type="match status" value="1"/>
</dbReference>
<reference evidence="11 12" key="1">
    <citation type="journal article" date="2017" name="Gigascience">
        <title>Genome sequence of the small brown planthopper, Laodelphax striatellus.</title>
        <authorList>
            <person name="Zhu J."/>
            <person name="Jiang F."/>
            <person name="Wang X."/>
            <person name="Yang P."/>
            <person name="Bao Y."/>
            <person name="Zhao W."/>
            <person name="Wang W."/>
            <person name="Lu H."/>
            <person name="Wang Q."/>
            <person name="Cui N."/>
            <person name="Li J."/>
            <person name="Chen X."/>
            <person name="Luo L."/>
            <person name="Yu J."/>
            <person name="Kang L."/>
            <person name="Cui F."/>
        </authorList>
    </citation>
    <scope>NUCLEOTIDE SEQUENCE [LARGE SCALE GENOMIC DNA]</scope>
    <source>
        <strain evidence="11">Lst14</strain>
    </source>
</reference>
<keyword evidence="6" id="KW-0238">DNA-binding</keyword>
<keyword evidence="4" id="KW-0227">DNA damage</keyword>
<dbReference type="InterPro" id="IPR007860">
    <property type="entry name" value="DNA_mmatch_repair_MutS_con_dom"/>
</dbReference>
<dbReference type="Proteomes" id="UP000291343">
    <property type="component" value="Unassembled WGS sequence"/>
</dbReference>
<feature type="coiled-coil region" evidence="9">
    <location>
        <begin position="300"/>
        <end position="327"/>
    </location>
</feature>
<dbReference type="FunFam" id="3.40.50.300:FF:001115">
    <property type="entry name" value="DNA mismatch repair protein MSH2"/>
    <property type="match status" value="1"/>
</dbReference>
<dbReference type="STRING" id="195883.A0A482XJM3"/>
<dbReference type="SUPFAM" id="SSF52540">
    <property type="entry name" value="P-loop containing nucleoside triphosphate hydrolases"/>
    <property type="match status" value="1"/>
</dbReference>
<dbReference type="GO" id="GO:0140664">
    <property type="term" value="F:ATP-dependent DNA damage sensor activity"/>
    <property type="evidence" value="ECO:0007669"/>
    <property type="project" value="InterPro"/>
</dbReference>
<keyword evidence="5" id="KW-0067">ATP-binding</keyword>
<dbReference type="PANTHER" id="PTHR11361">
    <property type="entry name" value="DNA MISMATCH REPAIR PROTEIN MUTS FAMILY MEMBER"/>
    <property type="match status" value="1"/>
</dbReference>
<dbReference type="EMBL" id="QKKF02006673">
    <property type="protein sequence ID" value="RZF46275.1"/>
    <property type="molecule type" value="Genomic_DNA"/>
</dbReference>
<dbReference type="PROSITE" id="PS00486">
    <property type="entry name" value="DNA_MISMATCH_REPAIR_2"/>
    <property type="match status" value="1"/>
</dbReference>
<dbReference type="NCBIfam" id="NF003810">
    <property type="entry name" value="PRK05399.1"/>
    <property type="match status" value="1"/>
</dbReference>
<dbReference type="InterPro" id="IPR011184">
    <property type="entry name" value="DNA_mismatch_repair_Msh2"/>
</dbReference>
<evidence type="ECO:0000313" key="11">
    <source>
        <dbReference type="EMBL" id="RZF46275.1"/>
    </source>
</evidence>
<proteinExistence type="inferred from homology"/>
<comment type="caution">
    <text evidence="11">The sequence shown here is derived from an EMBL/GenBank/DDBJ whole genome shotgun (WGS) entry which is preliminary data.</text>
</comment>
<dbReference type="GO" id="GO:0030983">
    <property type="term" value="F:mismatched DNA binding"/>
    <property type="evidence" value="ECO:0007669"/>
    <property type="project" value="InterPro"/>
</dbReference>
<dbReference type="SMART" id="SM00533">
    <property type="entry name" value="MUTSd"/>
    <property type="match status" value="1"/>
</dbReference>
<comment type="subcellular location">
    <subcellularLocation>
        <location evidence="1">Nucleus</location>
    </subcellularLocation>
</comment>
<dbReference type="PIRSF" id="PIRSF005813">
    <property type="entry name" value="MSH2"/>
    <property type="match status" value="1"/>
</dbReference>
<dbReference type="InterPro" id="IPR007696">
    <property type="entry name" value="DNA_mismatch_repair_MutS_core"/>
</dbReference>
<dbReference type="GO" id="GO:0032301">
    <property type="term" value="C:MutSalpha complex"/>
    <property type="evidence" value="ECO:0007669"/>
    <property type="project" value="TreeGrafter"/>
</dbReference>
<name>A0A482XJM3_LAOST</name>
<feature type="domain" description="DNA mismatch repair proteins mutS family" evidence="10">
    <location>
        <begin position="573"/>
        <end position="589"/>
    </location>
</feature>
<evidence type="ECO:0000256" key="9">
    <source>
        <dbReference type="SAM" id="Coils"/>
    </source>
</evidence>
<dbReference type="InterPro" id="IPR000432">
    <property type="entry name" value="DNA_mismatch_repair_MutS_C"/>
</dbReference>
<dbReference type="Pfam" id="PF05190">
    <property type="entry name" value="MutS_IV"/>
    <property type="match status" value="1"/>
</dbReference>
<dbReference type="InterPro" id="IPR036678">
    <property type="entry name" value="MutS_con_dom_sf"/>
</dbReference>
<dbReference type="InterPro" id="IPR027417">
    <property type="entry name" value="P-loop_NTPase"/>
</dbReference>
<dbReference type="GO" id="GO:0006298">
    <property type="term" value="P:mismatch repair"/>
    <property type="evidence" value="ECO:0007669"/>
    <property type="project" value="InterPro"/>
</dbReference>
<dbReference type="FunFam" id="1.10.1420.10:FF:000003">
    <property type="entry name" value="DNA mismatch repair protein"/>
    <property type="match status" value="1"/>
</dbReference>
<dbReference type="SMART" id="SM00534">
    <property type="entry name" value="MUTSac"/>
    <property type="match status" value="1"/>
</dbReference>
<organism evidence="11 12">
    <name type="scientific">Laodelphax striatellus</name>
    <name type="common">Small brown planthopper</name>
    <name type="synonym">Delphax striatella</name>
    <dbReference type="NCBI Taxonomy" id="195883"/>
    <lineage>
        <taxon>Eukaryota</taxon>
        <taxon>Metazoa</taxon>
        <taxon>Ecdysozoa</taxon>
        <taxon>Arthropoda</taxon>
        <taxon>Hexapoda</taxon>
        <taxon>Insecta</taxon>
        <taxon>Pterygota</taxon>
        <taxon>Neoptera</taxon>
        <taxon>Paraneoptera</taxon>
        <taxon>Hemiptera</taxon>
        <taxon>Auchenorrhyncha</taxon>
        <taxon>Fulgoroidea</taxon>
        <taxon>Delphacidae</taxon>
        <taxon>Criomorphinae</taxon>
        <taxon>Laodelphax</taxon>
    </lineage>
</organism>
<evidence type="ECO:0000313" key="12">
    <source>
        <dbReference type="Proteomes" id="UP000291343"/>
    </source>
</evidence>
<evidence type="ECO:0000256" key="2">
    <source>
        <dbReference type="ARBA" id="ARBA00006271"/>
    </source>
</evidence>
<gene>
    <name evidence="11" type="ORF">LSTR_LSTR015192</name>
</gene>
<dbReference type="FunCoup" id="A0A482XJM3">
    <property type="interactions" value="1950"/>
</dbReference>
<dbReference type="GO" id="GO:0006312">
    <property type="term" value="P:mitotic recombination"/>
    <property type="evidence" value="ECO:0007669"/>
    <property type="project" value="TreeGrafter"/>
</dbReference>
<comment type="similarity">
    <text evidence="2">Belongs to the DNA mismatch repair MutS family.</text>
</comment>
<dbReference type="Gene3D" id="3.40.50.300">
    <property type="entry name" value="P-loop containing nucleotide triphosphate hydrolases"/>
    <property type="match status" value="1"/>
</dbReference>
<evidence type="ECO:0000256" key="5">
    <source>
        <dbReference type="ARBA" id="ARBA00022840"/>
    </source>
</evidence>
<feature type="coiled-coil region" evidence="9">
    <location>
        <begin position="181"/>
        <end position="225"/>
    </location>
</feature>
<dbReference type="Pfam" id="PF05192">
    <property type="entry name" value="MutS_III"/>
    <property type="match status" value="1"/>
</dbReference>
<dbReference type="Pfam" id="PF00488">
    <property type="entry name" value="MutS_V"/>
    <property type="match status" value="1"/>
</dbReference>
<dbReference type="SMR" id="A0A482XJM3"/>
<dbReference type="InterPro" id="IPR007861">
    <property type="entry name" value="DNA_mismatch_repair_MutS_clamp"/>
</dbReference>
<evidence type="ECO:0000256" key="1">
    <source>
        <dbReference type="ARBA" id="ARBA00004123"/>
    </source>
</evidence>
<dbReference type="Pfam" id="PF05188">
    <property type="entry name" value="MutS_II"/>
    <property type="match status" value="1"/>
</dbReference>
<evidence type="ECO:0000256" key="4">
    <source>
        <dbReference type="ARBA" id="ARBA00022763"/>
    </source>
</evidence>
<keyword evidence="3" id="KW-0547">Nucleotide-binding</keyword>
<evidence type="ECO:0000259" key="10">
    <source>
        <dbReference type="PROSITE" id="PS00486"/>
    </source>
</evidence>
<dbReference type="InterPro" id="IPR036187">
    <property type="entry name" value="DNA_mismatch_repair_MutS_sf"/>
</dbReference>
<keyword evidence="7" id="KW-0234">DNA repair</keyword>
<evidence type="ECO:0000256" key="6">
    <source>
        <dbReference type="ARBA" id="ARBA00023125"/>
    </source>
</evidence>
<dbReference type="InterPro" id="IPR045076">
    <property type="entry name" value="MutS"/>
</dbReference>
<accession>A0A482XJM3</accession>
<keyword evidence="12" id="KW-1185">Reference proteome</keyword>
<dbReference type="GO" id="GO:0005524">
    <property type="term" value="F:ATP binding"/>
    <property type="evidence" value="ECO:0007669"/>
    <property type="project" value="UniProtKB-KW"/>
</dbReference>
<dbReference type="GO" id="GO:0043570">
    <property type="term" value="P:maintenance of DNA repeat elements"/>
    <property type="evidence" value="ECO:0007669"/>
    <property type="project" value="UniProtKB-ARBA"/>
</dbReference>
<dbReference type="AlphaFoldDB" id="A0A482XJM3"/>
<dbReference type="OrthoDB" id="295033at2759"/>
<protein>
    <recommendedName>
        <fullName evidence="10">DNA mismatch repair proteins mutS family domain-containing protein</fullName>
    </recommendedName>
</protein>
<dbReference type="InParanoid" id="A0A482XJM3"/>
<feature type="coiled-coil region" evidence="9">
    <location>
        <begin position="378"/>
        <end position="405"/>
    </location>
</feature>
<sequence>MSLCEFPDDEHFSNLEAMVVQIGPKEVLIPAEVSLEADKIKMIMERSGALVTVCKKSDFSTDNLVQDMNKLILFKEGQQQNSNALPQMNFATATSALAALVKYLELCSDQENFGQFVMVTLDQARYVYLDTAAVNALNLLPTPGAMAHRRNHSVLGLLDKCCTPQGHRLLSQWVKQPLKDLAAINERLDVVECLIDDMELRQALLEDHLRRIPDLQALAKRIQRKKATMQDCYRIYQAMQRLPMLLDALKNQNGGHAHPTLRTVLIEPLQELIGDMKNFQEMIETTLDMDYVDKGEFLIKPEFDEELQEMREKMNELEDKIKSQLNKAARDLSLEPHKTIKLESNSQYGYFFRVSLKDEKALRGQSTYTVLDSVKNGVKFRSQKMTNLNEEYSQLKEQYTEQQKKIVSEVITVAVSYSNPLQQLSDVLAWLDVVTSFAAVAAGAPGPYVRPTMLEGGGQRVMRLKQCRHPCLEMLTNTTYIPNDIHMEADKCTLLMVTGPNMGGKSTYIRSAGVTALLAHIGCFVPCDAAEMSVLDAILARVGASDSQIKGMSTFMVEMVETASILRMATPNSLVIIDELGRGTSTYEGCGIAWAIAEYLAKEVKAFSLFATHFHELTRLPEEVPTVHNCHVTAVTSDDENSLTLLYEVRPGACDQSFGIHCAKMARFPTHVIDDAKQKLADLEDYQGDISASDSATKRKIIKEGEELISEFLSECKKLKKDELSDEDLEKAVTKLKDEIIKKNNPYVSALGVAA</sequence>
<keyword evidence="8" id="KW-0539">Nucleus</keyword>
<evidence type="ECO:0000256" key="8">
    <source>
        <dbReference type="ARBA" id="ARBA00023242"/>
    </source>
</evidence>
<dbReference type="Gene3D" id="1.10.1420.10">
    <property type="match status" value="2"/>
</dbReference>
<keyword evidence="9" id="KW-0175">Coiled coil</keyword>
<evidence type="ECO:0000256" key="3">
    <source>
        <dbReference type="ARBA" id="ARBA00022741"/>
    </source>
</evidence>
<evidence type="ECO:0000256" key="7">
    <source>
        <dbReference type="ARBA" id="ARBA00023204"/>
    </source>
</evidence>
<dbReference type="Gene3D" id="3.30.420.110">
    <property type="entry name" value="MutS, connector domain"/>
    <property type="match status" value="1"/>
</dbReference>
<dbReference type="PANTHER" id="PTHR11361:SF35">
    <property type="entry name" value="DNA MISMATCH REPAIR PROTEIN MSH2"/>
    <property type="match status" value="1"/>
</dbReference>